<protein>
    <submittedName>
        <fullName evidence="2">Uncharacterized protein</fullName>
    </submittedName>
</protein>
<dbReference type="AlphaFoldDB" id="A0AAV4NHM6"/>
<feature type="compositionally biased region" description="Basic and acidic residues" evidence="1">
    <location>
        <begin position="1"/>
        <end position="14"/>
    </location>
</feature>
<name>A0AAV4NHM6_9ARAC</name>
<feature type="compositionally biased region" description="Pro residues" evidence="1">
    <location>
        <begin position="38"/>
        <end position="56"/>
    </location>
</feature>
<comment type="caution">
    <text evidence="2">The sequence shown here is derived from an EMBL/GenBank/DDBJ whole genome shotgun (WGS) entry which is preliminary data.</text>
</comment>
<keyword evidence="3" id="KW-1185">Reference proteome</keyword>
<evidence type="ECO:0000313" key="3">
    <source>
        <dbReference type="Proteomes" id="UP001054837"/>
    </source>
</evidence>
<reference evidence="2 3" key="1">
    <citation type="submission" date="2021-06" db="EMBL/GenBank/DDBJ databases">
        <title>Caerostris darwini draft genome.</title>
        <authorList>
            <person name="Kono N."/>
            <person name="Arakawa K."/>
        </authorList>
    </citation>
    <scope>NUCLEOTIDE SEQUENCE [LARGE SCALE GENOMIC DNA]</scope>
</reference>
<gene>
    <name evidence="2" type="ORF">CDAR_275721</name>
</gene>
<evidence type="ECO:0000256" key="1">
    <source>
        <dbReference type="SAM" id="MobiDB-lite"/>
    </source>
</evidence>
<organism evidence="2 3">
    <name type="scientific">Caerostris darwini</name>
    <dbReference type="NCBI Taxonomy" id="1538125"/>
    <lineage>
        <taxon>Eukaryota</taxon>
        <taxon>Metazoa</taxon>
        <taxon>Ecdysozoa</taxon>
        <taxon>Arthropoda</taxon>
        <taxon>Chelicerata</taxon>
        <taxon>Arachnida</taxon>
        <taxon>Araneae</taxon>
        <taxon>Araneomorphae</taxon>
        <taxon>Entelegynae</taxon>
        <taxon>Araneoidea</taxon>
        <taxon>Araneidae</taxon>
        <taxon>Caerostris</taxon>
    </lineage>
</organism>
<evidence type="ECO:0000313" key="2">
    <source>
        <dbReference type="EMBL" id="GIX84133.1"/>
    </source>
</evidence>
<feature type="region of interest" description="Disordered" evidence="1">
    <location>
        <begin position="1"/>
        <end position="60"/>
    </location>
</feature>
<dbReference type="Proteomes" id="UP001054837">
    <property type="component" value="Unassembled WGS sequence"/>
</dbReference>
<sequence>MYTEKHFSELRNSEEETISLPVESSHQKTSAGSGKIPPQLPPTPYSKSIPPTPPSGPFNTSVLRFNARETIALSEESRSRDVIFDFAHHPSLS</sequence>
<accession>A0AAV4NHM6</accession>
<proteinExistence type="predicted"/>
<dbReference type="EMBL" id="BPLQ01001705">
    <property type="protein sequence ID" value="GIX84133.1"/>
    <property type="molecule type" value="Genomic_DNA"/>
</dbReference>
<feature type="compositionally biased region" description="Polar residues" evidence="1">
    <location>
        <begin position="22"/>
        <end position="32"/>
    </location>
</feature>